<name>A0A3A9YZZ6_9ACTN</name>
<protein>
    <recommendedName>
        <fullName evidence="3">Flp pilus assembly protein RcpC/CpaB domain-containing protein</fullName>
    </recommendedName>
</protein>
<keyword evidence="2" id="KW-0472">Membrane</keyword>
<reference evidence="4 5" key="1">
    <citation type="journal article" date="2014" name="Int. J. Syst. Evol. Microbiol.">
        <title>Streptomyces hoynatensis sp. nov., isolated from deep marine sediment.</title>
        <authorList>
            <person name="Veyisoglu A."/>
            <person name="Sahin N."/>
        </authorList>
    </citation>
    <scope>NUCLEOTIDE SEQUENCE [LARGE SCALE GENOMIC DNA]</scope>
    <source>
        <strain evidence="4 5">KCTC 29097</strain>
    </source>
</reference>
<dbReference type="Pfam" id="PF16976">
    <property type="entry name" value="RcpC"/>
    <property type="match status" value="1"/>
</dbReference>
<sequence>MSFASGPQASRSSHSFSSRLRPPSPAAAGSPASPAPGHGAFRGPASLRPGWSAPGWPKDRGRGGSGGAGPVPAFAPVRPRGGRHRLRRAVYRRRRALAAALAVTAAVFAAMVAATDPRGASPPVAAARGGPPGAASGGAGAAGPPARLVSAPVRIADAAAVRLLRPGDRVDVLAAPVASGGFGAERPDGPARVVARRARVAEVPESAAGPPSAVAPAGPGEGALLVLSVPPETAAALAGAAAGADLAVARW</sequence>
<evidence type="ECO:0000256" key="1">
    <source>
        <dbReference type="SAM" id="MobiDB-lite"/>
    </source>
</evidence>
<accession>A0A3A9YZZ6</accession>
<dbReference type="EMBL" id="RBAL01000007">
    <property type="protein sequence ID" value="RKN41613.1"/>
    <property type="molecule type" value="Genomic_DNA"/>
</dbReference>
<evidence type="ECO:0000313" key="4">
    <source>
        <dbReference type="EMBL" id="RKN41613.1"/>
    </source>
</evidence>
<gene>
    <name evidence="4" type="ORF">D7294_14030</name>
</gene>
<evidence type="ECO:0000256" key="2">
    <source>
        <dbReference type="SAM" id="Phobius"/>
    </source>
</evidence>
<evidence type="ECO:0000259" key="3">
    <source>
        <dbReference type="Pfam" id="PF16976"/>
    </source>
</evidence>
<evidence type="ECO:0000313" key="5">
    <source>
        <dbReference type="Proteomes" id="UP000272474"/>
    </source>
</evidence>
<dbReference type="AlphaFoldDB" id="A0A3A9YZZ6"/>
<keyword evidence="5" id="KW-1185">Reference proteome</keyword>
<dbReference type="OrthoDB" id="4808509at2"/>
<feature type="compositionally biased region" description="Low complexity" evidence="1">
    <location>
        <begin position="119"/>
        <end position="129"/>
    </location>
</feature>
<feature type="compositionally biased region" description="Low complexity" evidence="1">
    <location>
        <begin position="70"/>
        <end position="79"/>
    </location>
</feature>
<proteinExistence type="predicted"/>
<keyword evidence="2" id="KW-1133">Transmembrane helix</keyword>
<keyword evidence="2" id="KW-0812">Transmembrane</keyword>
<feature type="domain" description="Flp pilus assembly protein RcpC/CpaB" evidence="3">
    <location>
        <begin position="153"/>
        <end position="248"/>
    </location>
</feature>
<dbReference type="Proteomes" id="UP000272474">
    <property type="component" value="Unassembled WGS sequence"/>
</dbReference>
<comment type="caution">
    <text evidence="4">The sequence shown here is derived from an EMBL/GenBank/DDBJ whole genome shotgun (WGS) entry which is preliminary data.</text>
</comment>
<dbReference type="InterPro" id="IPR031571">
    <property type="entry name" value="RcpC_dom"/>
</dbReference>
<feature type="compositionally biased region" description="Gly residues" evidence="1">
    <location>
        <begin position="130"/>
        <end position="141"/>
    </location>
</feature>
<feature type="region of interest" description="Disordered" evidence="1">
    <location>
        <begin position="119"/>
        <end position="143"/>
    </location>
</feature>
<feature type="transmembrane region" description="Helical" evidence="2">
    <location>
        <begin position="96"/>
        <end position="114"/>
    </location>
</feature>
<organism evidence="4 5">
    <name type="scientific">Streptomyces hoynatensis</name>
    <dbReference type="NCBI Taxonomy" id="1141874"/>
    <lineage>
        <taxon>Bacteria</taxon>
        <taxon>Bacillati</taxon>
        <taxon>Actinomycetota</taxon>
        <taxon>Actinomycetes</taxon>
        <taxon>Kitasatosporales</taxon>
        <taxon>Streptomycetaceae</taxon>
        <taxon>Streptomyces</taxon>
    </lineage>
</organism>
<feature type="region of interest" description="Disordered" evidence="1">
    <location>
        <begin position="1"/>
        <end position="80"/>
    </location>
</feature>
<feature type="compositionally biased region" description="Low complexity" evidence="1">
    <location>
        <begin position="7"/>
        <end position="39"/>
    </location>
</feature>